<reference evidence="1 2" key="2">
    <citation type="journal article" date="2012" name="Proc. Natl. Acad. Sci. U.S.A.">
        <title>Antigenic diversity is generated by distinct evolutionary mechanisms in African trypanosome species.</title>
        <authorList>
            <person name="Jackson A.P."/>
            <person name="Berry A."/>
            <person name="Aslett M."/>
            <person name="Allison H.C."/>
            <person name="Burton P."/>
            <person name="Vavrova-Anderson J."/>
            <person name="Brown R."/>
            <person name="Browne H."/>
            <person name="Corton N."/>
            <person name="Hauser H."/>
            <person name="Gamble J."/>
            <person name="Gilderthorp R."/>
            <person name="Marcello L."/>
            <person name="McQuillan J."/>
            <person name="Otto T.D."/>
            <person name="Quail M.A."/>
            <person name="Sanders M.J."/>
            <person name="van Tonder A."/>
            <person name="Ginger M.L."/>
            <person name="Field M.C."/>
            <person name="Barry J.D."/>
            <person name="Hertz-Fowler C."/>
            <person name="Berriman M."/>
        </authorList>
    </citation>
    <scope>NUCLEOTIDE SEQUENCE [LARGE SCALE GENOMIC DNA]</scope>
    <source>
        <strain evidence="1 2">IL3000</strain>
    </source>
</reference>
<dbReference type="Gene3D" id="3.10.10.10">
    <property type="entry name" value="HIV Type 1 Reverse Transcriptase, subunit A, domain 1"/>
    <property type="match status" value="1"/>
</dbReference>
<evidence type="ECO:0000313" key="1">
    <source>
        <dbReference type="EMBL" id="CCD14588.1"/>
    </source>
</evidence>
<evidence type="ECO:0000313" key="2">
    <source>
        <dbReference type="Proteomes" id="UP000000702"/>
    </source>
</evidence>
<dbReference type="PANTHER" id="PTHR33050:SF7">
    <property type="entry name" value="RIBONUCLEASE H"/>
    <property type="match status" value="1"/>
</dbReference>
<dbReference type="Gene3D" id="3.30.70.270">
    <property type="match status" value="1"/>
</dbReference>
<dbReference type="AlphaFoldDB" id="F9WBF6"/>
<sequence>MKKLADNGIIERINHTDIKGFAWPFCVTELKKKGWRRRMILWPQEGNEKVRQLLHYRPSLNLYNRIKYVPSVWHHGPALRVDLKASFYQIPLSSEMSHRLAFWAGSREHGGWYAFKRLPMGHTLSPEIMQLAMSSLMCDERFSTIPRALRVGSIDTWLDDARVLAPSANKLTAISALIQFRMRTCRATVGEWEVAHEYDFIGIHWNHRHHMVSNSERVIEKIRLLTDFVFWKNIIRSPGIPASKIESLLARIIMASGIIGIDLFKYHFCIKTIRRRLATLIQTRRDYPIRLHASTVRSLKRWVDQCTCNKPRRPMRPCSTASPHTSLYTICTDASTKGWGGIVYHHGACTISTYGGPWKTKMVARQIAELEAHALWNTWEQWKVTLDLPLRCLYSRKELKPTRDADDATYSPVHIRFMVDSSVLLWALIKRQSRNRLVWKFIRPILRDIARWCGTRNTTFSASYVKSSENPADELSRLNALNQGKVHNAIVTDDDMGRAPEGITWLLDEGPA</sequence>
<keyword evidence="2" id="KW-1185">Reference proteome</keyword>
<gene>
    <name evidence="1" type="ORF">TCIL3000_0_51920</name>
</gene>
<dbReference type="InterPro" id="IPR043128">
    <property type="entry name" value="Rev_trsase/Diguanyl_cyclase"/>
</dbReference>
<dbReference type="SUPFAM" id="SSF56672">
    <property type="entry name" value="DNA/RNA polymerases"/>
    <property type="match status" value="1"/>
</dbReference>
<dbReference type="PANTHER" id="PTHR33050">
    <property type="entry name" value="REVERSE TRANSCRIPTASE DOMAIN-CONTAINING PROTEIN"/>
    <property type="match status" value="1"/>
</dbReference>
<dbReference type="InterPro" id="IPR052055">
    <property type="entry name" value="Hepadnavirus_pol/RT"/>
</dbReference>
<organism evidence="1 2">
    <name type="scientific">Trypanosoma congolense (strain IL3000)</name>
    <dbReference type="NCBI Taxonomy" id="1068625"/>
    <lineage>
        <taxon>Eukaryota</taxon>
        <taxon>Discoba</taxon>
        <taxon>Euglenozoa</taxon>
        <taxon>Kinetoplastea</taxon>
        <taxon>Metakinetoplastina</taxon>
        <taxon>Trypanosomatida</taxon>
        <taxon>Trypanosomatidae</taxon>
        <taxon>Trypanosoma</taxon>
        <taxon>Nannomonas</taxon>
    </lineage>
</organism>
<proteinExistence type="predicted"/>
<comment type="caution">
    <text evidence="1">The sequence shown here is derived from an EMBL/GenBank/DDBJ whole genome shotgun (WGS) entry which is preliminary data.</text>
</comment>
<accession>F9WBF6</accession>
<dbReference type="EMBL" id="CAEQ01001574">
    <property type="protein sequence ID" value="CCD14588.1"/>
    <property type="molecule type" value="Genomic_DNA"/>
</dbReference>
<dbReference type="Proteomes" id="UP000000702">
    <property type="component" value="Unassembled WGS sequence"/>
</dbReference>
<dbReference type="InterPro" id="IPR043502">
    <property type="entry name" value="DNA/RNA_pol_sf"/>
</dbReference>
<dbReference type="VEuPathDB" id="TriTrypDB:TcIL3000_0_51920"/>
<reference evidence="2" key="1">
    <citation type="submission" date="2011-07" db="EMBL/GenBank/DDBJ databases">
        <title>Divergent evolution of antigenic variation in African trypanosomes.</title>
        <authorList>
            <person name="Jackson A.P."/>
            <person name="Berry A."/>
            <person name="Allison H.C."/>
            <person name="Burton P."/>
            <person name="Anderson J."/>
            <person name="Aslett M."/>
            <person name="Brown R."/>
            <person name="Corton N."/>
            <person name="Harris D."/>
            <person name="Hauser H."/>
            <person name="Gamble J."/>
            <person name="Gilderthorp R."/>
            <person name="McQuillan J."/>
            <person name="Quail M.A."/>
            <person name="Sanders M."/>
            <person name="Van Tonder A."/>
            <person name="Ginger M.L."/>
            <person name="Donelson J.E."/>
            <person name="Field M.C."/>
            <person name="Barry J.D."/>
            <person name="Berriman M."/>
            <person name="Hertz-Fowler C."/>
        </authorList>
    </citation>
    <scope>NUCLEOTIDE SEQUENCE [LARGE SCALE GENOMIC DNA]</scope>
    <source>
        <strain evidence="2">IL3000</strain>
    </source>
</reference>
<name>F9WBF6_TRYCI</name>
<protein>
    <submittedName>
        <fullName evidence="1">WGS project CAEQ00000000 data, annotated contig 2100</fullName>
    </submittedName>
</protein>